<dbReference type="Proteomes" id="UP000288216">
    <property type="component" value="Unassembled WGS sequence"/>
</dbReference>
<accession>A0A401NND9</accession>
<feature type="non-terminal residue" evidence="3">
    <location>
        <position position="1"/>
    </location>
</feature>
<dbReference type="Pfam" id="PF01554">
    <property type="entry name" value="MatE"/>
    <property type="match status" value="1"/>
</dbReference>
<dbReference type="PANTHER" id="PTHR11206">
    <property type="entry name" value="MULTIDRUG RESISTANCE PROTEIN"/>
    <property type="match status" value="1"/>
</dbReference>
<dbReference type="GO" id="GO:0015297">
    <property type="term" value="F:antiporter activity"/>
    <property type="evidence" value="ECO:0007669"/>
    <property type="project" value="InterPro"/>
</dbReference>
<evidence type="ECO:0000313" key="3">
    <source>
        <dbReference type="EMBL" id="GCB62337.1"/>
    </source>
</evidence>
<evidence type="ECO:0000256" key="2">
    <source>
        <dbReference type="SAM" id="Phobius"/>
    </source>
</evidence>
<dbReference type="EMBL" id="BFAA01002568">
    <property type="protein sequence ID" value="GCB62337.1"/>
    <property type="molecule type" value="Genomic_DNA"/>
</dbReference>
<dbReference type="OMA" id="IVIFTNW"/>
<evidence type="ECO:0000256" key="1">
    <source>
        <dbReference type="ARBA" id="ARBA00010199"/>
    </source>
</evidence>
<comment type="caution">
    <text evidence="3">The sequence shown here is derived from an EMBL/GenBank/DDBJ whole genome shotgun (WGS) entry which is preliminary data.</text>
</comment>
<dbReference type="OrthoDB" id="2126698at2759"/>
<dbReference type="AlphaFoldDB" id="A0A401NND9"/>
<keyword evidence="4" id="KW-1185">Reference proteome</keyword>
<feature type="transmembrane region" description="Helical" evidence="2">
    <location>
        <begin position="92"/>
        <end position="114"/>
    </location>
</feature>
<name>A0A401NND9_SCYTO</name>
<organism evidence="3 4">
    <name type="scientific">Scyliorhinus torazame</name>
    <name type="common">Cloudy catshark</name>
    <name type="synonym">Catulus torazame</name>
    <dbReference type="NCBI Taxonomy" id="75743"/>
    <lineage>
        <taxon>Eukaryota</taxon>
        <taxon>Metazoa</taxon>
        <taxon>Chordata</taxon>
        <taxon>Craniata</taxon>
        <taxon>Vertebrata</taxon>
        <taxon>Chondrichthyes</taxon>
        <taxon>Elasmobranchii</taxon>
        <taxon>Galeomorphii</taxon>
        <taxon>Galeoidea</taxon>
        <taxon>Carcharhiniformes</taxon>
        <taxon>Scyliorhinidae</taxon>
        <taxon>Scyliorhinus</taxon>
    </lineage>
</organism>
<keyword evidence="2" id="KW-1133">Transmembrane helix</keyword>
<dbReference type="STRING" id="75743.A0A401NND9"/>
<dbReference type="GO" id="GO:0016020">
    <property type="term" value="C:membrane"/>
    <property type="evidence" value="ECO:0007669"/>
    <property type="project" value="InterPro"/>
</dbReference>
<dbReference type="InterPro" id="IPR002528">
    <property type="entry name" value="MATE_fam"/>
</dbReference>
<gene>
    <name evidence="3" type="ORF">scyTo_0007215</name>
</gene>
<keyword evidence="2" id="KW-0472">Membrane</keyword>
<keyword evidence="2" id="KW-0812">Transmembrane</keyword>
<feature type="transmembrane region" description="Helical" evidence="2">
    <location>
        <begin position="65"/>
        <end position="86"/>
    </location>
</feature>
<protein>
    <submittedName>
        <fullName evidence="3">Uncharacterized protein</fullName>
    </submittedName>
</protein>
<reference evidence="3 4" key="1">
    <citation type="journal article" date="2018" name="Nat. Ecol. Evol.">
        <title>Shark genomes provide insights into elasmobranch evolution and the origin of vertebrates.</title>
        <authorList>
            <person name="Hara Y"/>
            <person name="Yamaguchi K"/>
            <person name="Onimaru K"/>
            <person name="Kadota M"/>
            <person name="Koyanagi M"/>
            <person name="Keeley SD"/>
            <person name="Tatsumi K"/>
            <person name="Tanaka K"/>
            <person name="Motone F"/>
            <person name="Kageyama Y"/>
            <person name="Nozu R"/>
            <person name="Adachi N"/>
            <person name="Nishimura O"/>
            <person name="Nakagawa R"/>
            <person name="Tanegashima C"/>
            <person name="Kiyatake I"/>
            <person name="Matsumoto R"/>
            <person name="Murakumo K"/>
            <person name="Nishida K"/>
            <person name="Terakita A"/>
            <person name="Kuratani S"/>
            <person name="Sato K"/>
            <person name="Hyodo S Kuraku.S."/>
        </authorList>
    </citation>
    <scope>NUCLEOTIDE SEQUENCE [LARGE SCALE GENOMIC DNA]</scope>
</reference>
<comment type="similarity">
    <text evidence="1">Belongs to the multi antimicrobial extrusion (MATE) (TC 2.A.66.1) family.</text>
</comment>
<sequence>CISLVITVIIGATGNVVGYIFTNDREIIHLVSETIPICAVYHYFEAMTCVCGGVLRGAGKQNLGAIGNIVGFYLIGLPIGISLMFAAKLGVFGLWCGILIAGVVQLIFFLIVIYRINWKEAADEALVNAGVMRDVDTSTGTSAGQTQYLSTVVFVTILGGCQYCTFLFRTYGIGYIQKLLYMLVISDEREILFQKKAL</sequence>
<evidence type="ECO:0000313" key="4">
    <source>
        <dbReference type="Proteomes" id="UP000288216"/>
    </source>
</evidence>
<dbReference type="GO" id="GO:0042910">
    <property type="term" value="F:xenobiotic transmembrane transporter activity"/>
    <property type="evidence" value="ECO:0007669"/>
    <property type="project" value="InterPro"/>
</dbReference>
<proteinExistence type="inferred from homology"/>